<keyword evidence="10" id="KW-1185">Reference proteome</keyword>
<evidence type="ECO:0000313" key="10">
    <source>
        <dbReference type="Proteomes" id="UP001597525"/>
    </source>
</evidence>
<keyword evidence="7" id="KW-0998">Cell outer membrane</keyword>
<feature type="signal peptide" evidence="8">
    <location>
        <begin position="1"/>
        <end position="22"/>
    </location>
</feature>
<evidence type="ECO:0000313" key="9">
    <source>
        <dbReference type="EMBL" id="MFD2968219.1"/>
    </source>
</evidence>
<evidence type="ECO:0000256" key="4">
    <source>
        <dbReference type="ARBA" id="ARBA00022452"/>
    </source>
</evidence>
<accession>A0ABW6BJ40</accession>
<evidence type="ECO:0000256" key="7">
    <source>
        <dbReference type="ARBA" id="ARBA00023237"/>
    </source>
</evidence>
<keyword evidence="4" id="KW-1134">Transmembrane beta strand</keyword>
<dbReference type="InterPro" id="IPR003423">
    <property type="entry name" value="OMP_efflux"/>
</dbReference>
<evidence type="ECO:0000256" key="5">
    <source>
        <dbReference type="ARBA" id="ARBA00022692"/>
    </source>
</evidence>
<evidence type="ECO:0000256" key="6">
    <source>
        <dbReference type="ARBA" id="ARBA00023136"/>
    </source>
</evidence>
<dbReference type="InterPro" id="IPR051906">
    <property type="entry name" value="TolC-like"/>
</dbReference>
<keyword evidence="6" id="KW-0472">Membrane</keyword>
<name>A0ABW6BJ40_9SPHI</name>
<protein>
    <submittedName>
        <fullName evidence="9">TolC family protein</fullName>
    </submittedName>
</protein>
<proteinExistence type="inferred from homology"/>
<evidence type="ECO:0000256" key="1">
    <source>
        <dbReference type="ARBA" id="ARBA00004442"/>
    </source>
</evidence>
<dbReference type="Pfam" id="PF02321">
    <property type="entry name" value="OEP"/>
    <property type="match status" value="2"/>
</dbReference>
<organism evidence="9 10">
    <name type="scientific">Sphingobacterium bambusae</name>
    <dbReference type="NCBI Taxonomy" id="662858"/>
    <lineage>
        <taxon>Bacteria</taxon>
        <taxon>Pseudomonadati</taxon>
        <taxon>Bacteroidota</taxon>
        <taxon>Sphingobacteriia</taxon>
        <taxon>Sphingobacteriales</taxon>
        <taxon>Sphingobacteriaceae</taxon>
        <taxon>Sphingobacterium</taxon>
    </lineage>
</organism>
<reference evidence="10" key="1">
    <citation type="journal article" date="2019" name="Int. J. Syst. Evol. Microbiol.">
        <title>The Global Catalogue of Microorganisms (GCM) 10K type strain sequencing project: providing services to taxonomists for standard genome sequencing and annotation.</title>
        <authorList>
            <consortium name="The Broad Institute Genomics Platform"/>
            <consortium name="The Broad Institute Genome Sequencing Center for Infectious Disease"/>
            <person name="Wu L."/>
            <person name="Ma J."/>
        </authorList>
    </citation>
    <scope>NUCLEOTIDE SEQUENCE [LARGE SCALE GENOMIC DNA]</scope>
    <source>
        <strain evidence="10">KCTC 22814</strain>
    </source>
</reference>
<comment type="caution">
    <text evidence="9">The sequence shown here is derived from an EMBL/GenBank/DDBJ whole genome shotgun (WGS) entry which is preliminary data.</text>
</comment>
<dbReference type="SUPFAM" id="SSF56954">
    <property type="entry name" value="Outer membrane efflux proteins (OEP)"/>
    <property type="match status" value="1"/>
</dbReference>
<evidence type="ECO:0000256" key="2">
    <source>
        <dbReference type="ARBA" id="ARBA00007613"/>
    </source>
</evidence>
<keyword evidence="8" id="KW-0732">Signal</keyword>
<dbReference type="Gene3D" id="1.20.1600.10">
    <property type="entry name" value="Outer membrane efflux proteins (OEP)"/>
    <property type="match status" value="1"/>
</dbReference>
<comment type="subcellular location">
    <subcellularLocation>
        <location evidence="1">Cell outer membrane</location>
    </subcellularLocation>
</comment>
<dbReference type="Proteomes" id="UP001597525">
    <property type="component" value="Unassembled WGS sequence"/>
</dbReference>
<keyword evidence="3" id="KW-0813">Transport</keyword>
<sequence length="441" mass="49669">MKNFLKASLLILVCCSSLSTVLGQTSQPLSLADCVSLAIKNNPNLQRSELELSRNEVNYKQAQYNRLPVVSGNVGHGYNEGRSINTTTNQFVDNNYYSGNQSLSLNAPLFRGFEILHDIRRKASAREAGKLEFESAINELKLDVIEAYILVLTSRDMLQQAEGQLAVTQENLHRATVMQDEGAINPGDYHDLKGQAYAEQNTLENTKRDLYNSEARLAALLYLPIAELPALEPIAMPSSVSSLSGAALYEEALQALPNFKALDWRIREAEQTIKVAKSAYYPSLSLDAGIRSIYSSVDVLGYNYWQQLVNYPSKGISLSLSVPIFSRMAARSQVKLAKLNLDEAKWNRKIQENTVREETAKTVFSLLTLKKNVQNLQEQELSYQEAFRIAQVHFDAGNSNSVLFLTAKNKLDNTRNELLIRQYQWLLQKYFNDYYAGLLEL</sequence>
<evidence type="ECO:0000256" key="8">
    <source>
        <dbReference type="SAM" id="SignalP"/>
    </source>
</evidence>
<comment type="similarity">
    <text evidence="2">Belongs to the outer membrane factor (OMF) (TC 1.B.17) family.</text>
</comment>
<dbReference type="PANTHER" id="PTHR30026:SF20">
    <property type="entry name" value="OUTER MEMBRANE PROTEIN TOLC"/>
    <property type="match status" value="1"/>
</dbReference>
<gene>
    <name evidence="9" type="ORF">ACFS7Y_12515</name>
</gene>
<keyword evidence="5" id="KW-0812">Transmembrane</keyword>
<feature type="chain" id="PRO_5046716064" evidence="8">
    <location>
        <begin position="23"/>
        <end position="441"/>
    </location>
</feature>
<dbReference type="RefSeq" id="WP_320185790.1">
    <property type="nucleotide sequence ID" value="NZ_CP138332.1"/>
</dbReference>
<dbReference type="EMBL" id="JBHUPB010000008">
    <property type="protein sequence ID" value="MFD2968219.1"/>
    <property type="molecule type" value="Genomic_DNA"/>
</dbReference>
<evidence type="ECO:0000256" key="3">
    <source>
        <dbReference type="ARBA" id="ARBA00022448"/>
    </source>
</evidence>
<dbReference type="PANTHER" id="PTHR30026">
    <property type="entry name" value="OUTER MEMBRANE PROTEIN TOLC"/>
    <property type="match status" value="1"/>
</dbReference>